<dbReference type="GeneID" id="94373938"/>
<accession>A0ABX8TIW5</accession>
<dbReference type="EMBL" id="CP080034">
    <property type="protein sequence ID" value="QYC10737.1"/>
    <property type="molecule type" value="Genomic_DNA"/>
</dbReference>
<evidence type="ECO:0000256" key="1">
    <source>
        <dbReference type="SAM" id="Phobius"/>
    </source>
</evidence>
<name>A0ABX8TIW5_9CAUL</name>
<gene>
    <name evidence="2" type="ORF">KWG56_01585</name>
</gene>
<evidence type="ECO:0000313" key="3">
    <source>
        <dbReference type="Proteomes" id="UP000824334"/>
    </source>
</evidence>
<evidence type="ECO:0000313" key="2">
    <source>
        <dbReference type="EMBL" id="QYC10737.1"/>
    </source>
</evidence>
<dbReference type="RefSeq" id="WP_219353476.1">
    <property type="nucleotide sequence ID" value="NZ_CP080034.1"/>
</dbReference>
<feature type="transmembrane region" description="Helical" evidence="1">
    <location>
        <begin position="52"/>
        <end position="74"/>
    </location>
</feature>
<protein>
    <submittedName>
        <fullName evidence="2">Uncharacterized protein</fullName>
    </submittedName>
</protein>
<organism evidence="2 3">
    <name type="scientific">Brevundimonas nasdae</name>
    <dbReference type="NCBI Taxonomy" id="172043"/>
    <lineage>
        <taxon>Bacteria</taxon>
        <taxon>Pseudomonadati</taxon>
        <taxon>Pseudomonadota</taxon>
        <taxon>Alphaproteobacteria</taxon>
        <taxon>Caulobacterales</taxon>
        <taxon>Caulobacteraceae</taxon>
        <taxon>Brevundimonas</taxon>
    </lineage>
</organism>
<keyword evidence="1" id="KW-0812">Transmembrane</keyword>
<keyword evidence="1" id="KW-0472">Membrane</keyword>
<dbReference type="Proteomes" id="UP000824334">
    <property type="component" value="Chromosome"/>
</dbReference>
<proteinExistence type="predicted"/>
<reference evidence="2 3" key="1">
    <citation type="submission" date="2021-07" db="EMBL/GenBank/DDBJ databases">
        <title>Isolation and characterization of bacteria from a gold mining with a capacity of golden bioaccumulation.</title>
        <authorList>
            <person name="Yang X.J."/>
        </authorList>
    </citation>
    <scope>NUCLEOTIDE SEQUENCE [LARGE SCALE GENOMIC DNA]</scope>
    <source>
        <strain evidence="2 3">Au29</strain>
    </source>
</reference>
<sequence>MTTESKSWAPVEKGKTARCYTHNTRHFIPRDAEPAVAVEEEAEPALRPPPTWMLLLAGAAIAALLSILVGGLYLEF</sequence>
<keyword evidence="1" id="KW-1133">Transmembrane helix</keyword>
<keyword evidence="3" id="KW-1185">Reference proteome</keyword>